<sequence length="109" mass="12156">MTTASLTIHDDEAGQVIIAPWTGPEGGYALWHRGEVVWKSADTNGGWSPLPGPPMERVMVAGWRPKTHRVAGYWWLYEDATDAHGHPMEHPTATMWRRFPAPPTTEPQG</sequence>
<keyword evidence="3" id="KW-1185">Reference proteome</keyword>
<dbReference type="Proteomes" id="UP000596427">
    <property type="component" value="Chromosome"/>
</dbReference>
<dbReference type="EMBL" id="CP063362">
    <property type="protein sequence ID" value="QRG06139.1"/>
    <property type="molecule type" value="Genomic_DNA"/>
</dbReference>
<accession>A0A974PMW8</accession>
<organism evidence="2 3">
    <name type="scientific">Xanthobacter dioxanivorans</name>
    <dbReference type="NCBI Taxonomy" id="2528964"/>
    <lineage>
        <taxon>Bacteria</taxon>
        <taxon>Pseudomonadati</taxon>
        <taxon>Pseudomonadota</taxon>
        <taxon>Alphaproteobacteria</taxon>
        <taxon>Hyphomicrobiales</taxon>
        <taxon>Xanthobacteraceae</taxon>
        <taxon>Xanthobacter</taxon>
    </lineage>
</organism>
<dbReference type="AlphaFoldDB" id="A0A974PMW8"/>
<protein>
    <recommendedName>
        <fullName evidence="4">DUF551 domain-containing protein</fullName>
    </recommendedName>
</protein>
<dbReference type="RefSeq" id="WP_203193018.1">
    <property type="nucleotide sequence ID" value="NZ_CP063362.1"/>
</dbReference>
<evidence type="ECO:0000313" key="3">
    <source>
        <dbReference type="Proteomes" id="UP000596427"/>
    </source>
</evidence>
<name>A0A974PMW8_9HYPH</name>
<dbReference type="KEGG" id="xdi:EZH22_24645"/>
<evidence type="ECO:0000256" key="1">
    <source>
        <dbReference type="SAM" id="MobiDB-lite"/>
    </source>
</evidence>
<evidence type="ECO:0008006" key="4">
    <source>
        <dbReference type="Google" id="ProtNLM"/>
    </source>
</evidence>
<feature type="compositionally biased region" description="Pro residues" evidence="1">
    <location>
        <begin position="100"/>
        <end position="109"/>
    </location>
</feature>
<feature type="region of interest" description="Disordered" evidence="1">
    <location>
        <begin position="87"/>
        <end position="109"/>
    </location>
</feature>
<evidence type="ECO:0000313" key="2">
    <source>
        <dbReference type="EMBL" id="QRG06139.1"/>
    </source>
</evidence>
<gene>
    <name evidence="2" type="ORF">EZH22_24645</name>
</gene>
<reference evidence="2 3" key="1">
    <citation type="submission" date="2020-10" db="EMBL/GenBank/DDBJ databases">
        <title>Degradation of 1,4-Dioxane by Xanthobacter sp. YN2, via a Novel Group-2 Soluble Di-Iron Monooxygenase.</title>
        <authorList>
            <person name="Ma F."/>
            <person name="Wang Y."/>
            <person name="Yang J."/>
            <person name="Guo H."/>
            <person name="Su D."/>
            <person name="Yu L."/>
        </authorList>
    </citation>
    <scope>NUCLEOTIDE SEQUENCE [LARGE SCALE GENOMIC DNA]</scope>
    <source>
        <strain evidence="2 3">YN2</strain>
    </source>
</reference>
<proteinExistence type="predicted"/>